<dbReference type="AlphaFoldDB" id="A0AAE0NW71"/>
<evidence type="ECO:0000313" key="2">
    <source>
        <dbReference type="EMBL" id="KAK3388816.1"/>
    </source>
</evidence>
<gene>
    <name evidence="2" type="ORF">B0T20DRAFT_86157</name>
</gene>
<name>A0AAE0NW71_SORBR</name>
<keyword evidence="3" id="KW-1185">Reference proteome</keyword>
<accession>A0AAE0NW71</accession>
<sequence length="131" mass="14694">MALWRAWLLPFSVSAISLPSVISRVNTLLITRPADSKGNSVCDSLAFLSYNQTIYTCLVPLPVAIFFWPFLQLINTTDIDCIRRVQSLSVSTLEHDSSPPGKQTTTLLFSIIQLSNSCQFYLLTSCRFPYP</sequence>
<reference evidence="2" key="1">
    <citation type="journal article" date="2023" name="Mol. Phylogenet. Evol.">
        <title>Genome-scale phylogeny and comparative genomics of the fungal order Sordariales.</title>
        <authorList>
            <person name="Hensen N."/>
            <person name="Bonometti L."/>
            <person name="Westerberg I."/>
            <person name="Brannstrom I.O."/>
            <person name="Guillou S."/>
            <person name="Cros-Aarteil S."/>
            <person name="Calhoun S."/>
            <person name="Haridas S."/>
            <person name="Kuo A."/>
            <person name="Mondo S."/>
            <person name="Pangilinan J."/>
            <person name="Riley R."/>
            <person name="LaButti K."/>
            <person name="Andreopoulos B."/>
            <person name="Lipzen A."/>
            <person name="Chen C."/>
            <person name="Yan M."/>
            <person name="Daum C."/>
            <person name="Ng V."/>
            <person name="Clum A."/>
            <person name="Steindorff A."/>
            <person name="Ohm R.A."/>
            <person name="Martin F."/>
            <person name="Silar P."/>
            <person name="Natvig D.O."/>
            <person name="Lalanne C."/>
            <person name="Gautier V."/>
            <person name="Ament-Velasquez S.L."/>
            <person name="Kruys A."/>
            <person name="Hutchinson M.I."/>
            <person name="Powell A.J."/>
            <person name="Barry K."/>
            <person name="Miller A.N."/>
            <person name="Grigoriev I.V."/>
            <person name="Debuchy R."/>
            <person name="Gladieux P."/>
            <person name="Hiltunen Thoren M."/>
            <person name="Johannesson H."/>
        </authorList>
    </citation>
    <scope>NUCLEOTIDE SEQUENCE</scope>
    <source>
        <strain evidence="2">FGSC 1904</strain>
    </source>
</reference>
<keyword evidence="1" id="KW-0472">Membrane</keyword>
<evidence type="ECO:0000256" key="1">
    <source>
        <dbReference type="SAM" id="Phobius"/>
    </source>
</evidence>
<evidence type="ECO:0000313" key="3">
    <source>
        <dbReference type="Proteomes" id="UP001281003"/>
    </source>
</evidence>
<dbReference type="EMBL" id="JAUTDP010000014">
    <property type="protein sequence ID" value="KAK3388816.1"/>
    <property type="molecule type" value="Genomic_DNA"/>
</dbReference>
<protein>
    <submittedName>
        <fullName evidence="2">Uncharacterized protein</fullName>
    </submittedName>
</protein>
<keyword evidence="1" id="KW-0812">Transmembrane</keyword>
<feature type="transmembrane region" description="Helical" evidence="1">
    <location>
        <begin position="53"/>
        <end position="74"/>
    </location>
</feature>
<keyword evidence="1" id="KW-1133">Transmembrane helix</keyword>
<reference evidence="2" key="2">
    <citation type="submission" date="2023-07" db="EMBL/GenBank/DDBJ databases">
        <authorList>
            <consortium name="Lawrence Berkeley National Laboratory"/>
            <person name="Haridas S."/>
            <person name="Hensen N."/>
            <person name="Bonometti L."/>
            <person name="Westerberg I."/>
            <person name="Brannstrom I.O."/>
            <person name="Guillou S."/>
            <person name="Cros-Aarteil S."/>
            <person name="Calhoun S."/>
            <person name="Kuo A."/>
            <person name="Mondo S."/>
            <person name="Pangilinan J."/>
            <person name="Riley R."/>
            <person name="LaButti K."/>
            <person name="Andreopoulos B."/>
            <person name="Lipzen A."/>
            <person name="Chen C."/>
            <person name="Yanf M."/>
            <person name="Daum C."/>
            <person name="Ng V."/>
            <person name="Clum A."/>
            <person name="Steindorff A."/>
            <person name="Ohm R."/>
            <person name="Martin F."/>
            <person name="Silar P."/>
            <person name="Natvig D."/>
            <person name="Lalanne C."/>
            <person name="Gautier V."/>
            <person name="Ament-velasquez S.L."/>
            <person name="Kruys A."/>
            <person name="Hutchinson M.I."/>
            <person name="Powell A.J."/>
            <person name="Barry K."/>
            <person name="Miller A.N."/>
            <person name="Grigoriev I.V."/>
            <person name="Debuchy R."/>
            <person name="Gladieux P."/>
            <person name="Thoren M.H."/>
            <person name="Johannesson H."/>
        </authorList>
    </citation>
    <scope>NUCLEOTIDE SEQUENCE</scope>
    <source>
        <strain evidence="2">FGSC 1904</strain>
    </source>
</reference>
<comment type="caution">
    <text evidence="2">The sequence shown here is derived from an EMBL/GenBank/DDBJ whole genome shotgun (WGS) entry which is preliminary data.</text>
</comment>
<proteinExistence type="predicted"/>
<dbReference type="Proteomes" id="UP001281003">
    <property type="component" value="Unassembled WGS sequence"/>
</dbReference>
<organism evidence="2 3">
    <name type="scientific">Sordaria brevicollis</name>
    <dbReference type="NCBI Taxonomy" id="83679"/>
    <lineage>
        <taxon>Eukaryota</taxon>
        <taxon>Fungi</taxon>
        <taxon>Dikarya</taxon>
        <taxon>Ascomycota</taxon>
        <taxon>Pezizomycotina</taxon>
        <taxon>Sordariomycetes</taxon>
        <taxon>Sordariomycetidae</taxon>
        <taxon>Sordariales</taxon>
        <taxon>Sordariaceae</taxon>
        <taxon>Sordaria</taxon>
    </lineage>
</organism>